<feature type="region of interest" description="Disordered" evidence="1">
    <location>
        <begin position="23"/>
        <end position="47"/>
    </location>
</feature>
<gene>
    <name evidence="2" type="ORF">UFOVP230_65</name>
</gene>
<dbReference type="EMBL" id="LR798463">
    <property type="protein sequence ID" value="CAB5238876.1"/>
    <property type="molecule type" value="Genomic_DNA"/>
</dbReference>
<name>A0A6J7XWT0_9CAUD</name>
<reference evidence="2" key="1">
    <citation type="submission" date="2020-05" db="EMBL/GenBank/DDBJ databases">
        <authorList>
            <person name="Chiriac C."/>
            <person name="Salcher M."/>
            <person name="Ghai R."/>
            <person name="Kavagutti S V."/>
        </authorList>
    </citation>
    <scope>NUCLEOTIDE SEQUENCE</scope>
</reference>
<proteinExistence type="predicted"/>
<accession>A0A6J7XWT0</accession>
<evidence type="ECO:0000256" key="1">
    <source>
        <dbReference type="SAM" id="MobiDB-lite"/>
    </source>
</evidence>
<sequence length="47" mass="5182">MAIQPIKTPRQMMFEDAGVITKFKTGGKSKPAVKSPRATPKPKKVKK</sequence>
<protein>
    <submittedName>
        <fullName evidence="2">Uncharacterized protein</fullName>
    </submittedName>
</protein>
<evidence type="ECO:0000313" key="2">
    <source>
        <dbReference type="EMBL" id="CAB5238876.1"/>
    </source>
</evidence>
<organism evidence="2">
    <name type="scientific">uncultured Caudovirales phage</name>
    <dbReference type="NCBI Taxonomy" id="2100421"/>
    <lineage>
        <taxon>Viruses</taxon>
        <taxon>Duplodnaviria</taxon>
        <taxon>Heunggongvirae</taxon>
        <taxon>Uroviricota</taxon>
        <taxon>Caudoviricetes</taxon>
        <taxon>Peduoviridae</taxon>
        <taxon>Maltschvirus</taxon>
        <taxon>Maltschvirus maltsch</taxon>
    </lineage>
</organism>